<name>A0A381ZJR9_9ZZZZ</name>
<dbReference type="EMBL" id="UINC01021515">
    <property type="protein sequence ID" value="SVA89211.1"/>
    <property type="molecule type" value="Genomic_DNA"/>
</dbReference>
<dbReference type="Pfam" id="PF13561">
    <property type="entry name" value="adh_short_C2"/>
    <property type="match status" value="1"/>
</dbReference>
<evidence type="ECO:0000256" key="1">
    <source>
        <dbReference type="ARBA" id="ARBA00006484"/>
    </source>
</evidence>
<dbReference type="PRINTS" id="PR00080">
    <property type="entry name" value="SDRFAMILY"/>
</dbReference>
<accession>A0A381ZJR9</accession>
<dbReference type="SUPFAM" id="SSF51735">
    <property type="entry name" value="NAD(P)-binding Rossmann-fold domains"/>
    <property type="match status" value="1"/>
</dbReference>
<dbReference type="GO" id="GO:0016616">
    <property type="term" value="F:oxidoreductase activity, acting on the CH-OH group of donors, NAD or NADP as acceptor"/>
    <property type="evidence" value="ECO:0007669"/>
    <property type="project" value="TreeGrafter"/>
</dbReference>
<dbReference type="CDD" id="cd05233">
    <property type="entry name" value="SDR_c"/>
    <property type="match status" value="1"/>
</dbReference>
<proteinExistence type="inferred from homology"/>
<gene>
    <name evidence="3" type="ORF">METZ01_LOCUS142065</name>
</gene>
<protein>
    <recommendedName>
        <fullName evidence="4">3-oxoacyl-[acyl-carrier-protein] reductase</fullName>
    </recommendedName>
</protein>
<keyword evidence="2" id="KW-0560">Oxidoreductase</keyword>
<reference evidence="3" key="1">
    <citation type="submission" date="2018-05" db="EMBL/GenBank/DDBJ databases">
        <authorList>
            <person name="Lanie J.A."/>
            <person name="Ng W.-L."/>
            <person name="Kazmierczak K.M."/>
            <person name="Andrzejewski T.M."/>
            <person name="Davidsen T.M."/>
            <person name="Wayne K.J."/>
            <person name="Tettelin H."/>
            <person name="Glass J.I."/>
            <person name="Rusch D."/>
            <person name="Podicherti R."/>
            <person name="Tsui H.-C.T."/>
            <person name="Winkler M.E."/>
        </authorList>
    </citation>
    <scope>NUCLEOTIDE SEQUENCE</scope>
</reference>
<evidence type="ECO:0000313" key="3">
    <source>
        <dbReference type="EMBL" id="SVA89211.1"/>
    </source>
</evidence>
<dbReference type="PRINTS" id="PR00081">
    <property type="entry name" value="GDHRDH"/>
</dbReference>
<dbReference type="InterPro" id="IPR036291">
    <property type="entry name" value="NAD(P)-bd_dom_sf"/>
</dbReference>
<organism evidence="3">
    <name type="scientific">marine metagenome</name>
    <dbReference type="NCBI Taxonomy" id="408172"/>
    <lineage>
        <taxon>unclassified sequences</taxon>
        <taxon>metagenomes</taxon>
        <taxon>ecological metagenomes</taxon>
    </lineage>
</organism>
<dbReference type="PANTHER" id="PTHR42760:SF133">
    <property type="entry name" value="3-OXOACYL-[ACYL-CARRIER-PROTEIN] REDUCTASE"/>
    <property type="match status" value="1"/>
</dbReference>
<dbReference type="Gene3D" id="3.40.50.720">
    <property type="entry name" value="NAD(P)-binding Rossmann-like Domain"/>
    <property type="match status" value="1"/>
</dbReference>
<evidence type="ECO:0000256" key="2">
    <source>
        <dbReference type="ARBA" id="ARBA00023002"/>
    </source>
</evidence>
<dbReference type="PANTHER" id="PTHR42760">
    <property type="entry name" value="SHORT-CHAIN DEHYDROGENASES/REDUCTASES FAMILY MEMBER"/>
    <property type="match status" value="1"/>
</dbReference>
<dbReference type="AlphaFoldDB" id="A0A381ZJR9"/>
<sequence length="185" mass="19720">MDCDVSSYENVKAVAKKLKNEKVKVTGLINAAGISSMNLAVATTPNMTQSIIQTNLVGTIYCCQIFSPLMFRNKSGSIINFSTIAVPLGLKGESVYVASKAGIEGFSRSFAREAADFNVRVNCIAPGPINTDLLKGVSSEQIDRIVSQQVIPKQFMPSDVCDLIELLLDNKSASLSGQVLNVGGV</sequence>
<evidence type="ECO:0008006" key="4">
    <source>
        <dbReference type="Google" id="ProtNLM"/>
    </source>
</evidence>
<dbReference type="InterPro" id="IPR002347">
    <property type="entry name" value="SDR_fam"/>
</dbReference>
<comment type="similarity">
    <text evidence="1">Belongs to the short-chain dehydrogenases/reductases (SDR) family.</text>
</comment>